<gene>
    <name evidence="2" type="ORF">M501DRAFT_28173</name>
</gene>
<feature type="region of interest" description="Disordered" evidence="1">
    <location>
        <begin position="1"/>
        <end position="30"/>
    </location>
</feature>
<evidence type="ECO:0000313" key="3">
    <source>
        <dbReference type="Proteomes" id="UP000799429"/>
    </source>
</evidence>
<dbReference type="Proteomes" id="UP000799429">
    <property type="component" value="Unassembled WGS sequence"/>
</dbReference>
<dbReference type="EMBL" id="MU006089">
    <property type="protein sequence ID" value="KAF2842792.1"/>
    <property type="molecule type" value="Genomic_DNA"/>
</dbReference>
<keyword evidence="3" id="KW-1185">Reference proteome</keyword>
<evidence type="ECO:0000313" key="2">
    <source>
        <dbReference type="EMBL" id="KAF2842792.1"/>
    </source>
</evidence>
<reference evidence="2" key="1">
    <citation type="journal article" date="2020" name="Stud. Mycol.">
        <title>101 Dothideomycetes genomes: a test case for predicting lifestyles and emergence of pathogens.</title>
        <authorList>
            <person name="Haridas S."/>
            <person name="Albert R."/>
            <person name="Binder M."/>
            <person name="Bloem J."/>
            <person name="Labutti K."/>
            <person name="Salamov A."/>
            <person name="Andreopoulos B."/>
            <person name="Baker S."/>
            <person name="Barry K."/>
            <person name="Bills G."/>
            <person name="Bluhm B."/>
            <person name="Cannon C."/>
            <person name="Castanera R."/>
            <person name="Culley D."/>
            <person name="Daum C."/>
            <person name="Ezra D."/>
            <person name="Gonzalez J."/>
            <person name="Henrissat B."/>
            <person name="Kuo A."/>
            <person name="Liang C."/>
            <person name="Lipzen A."/>
            <person name="Lutzoni F."/>
            <person name="Magnuson J."/>
            <person name="Mondo S."/>
            <person name="Nolan M."/>
            <person name="Ohm R."/>
            <person name="Pangilinan J."/>
            <person name="Park H.-J."/>
            <person name="Ramirez L."/>
            <person name="Alfaro M."/>
            <person name="Sun H."/>
            <person name="Tritt A."/>
            <person name="Yoshinaga Y."/>
            <person name="Zwiers L.-H."/>
            <person name="Turgeon B."/>
            <person name="Goodwin S."/>
            <person name="Spatafora J."/>
            <person name="Crous P."/>
            <person name="Grigoriev I."/>
        </authorList>
    </citation>
    <scope>NUCLEOTIDE SEQUENCE</scope>
    <source>
        <strain evidence="2">CBS 101060</strain>
    </source>
</reference>
<accession>A0A9P4SHV9</accession>
<feature type="compositionally biased region" description="Basic and acidic residues" evidence="1">
    <location>
        <begin position="9"/>
        <end position="24"/>
    </location>
</feature>
<organism evidence="2 3">
    <name type="scientific">Patellaria atrata CBS 101060</name>
    <dbReference type="NCBI Taxonomy" id="1346257"/>
    <lineage>
        <taxon>Eukaryota</taxon>
        <taxon>Fungi</taxon>
        <taxon>Dikarya</taxon>
        <taxon>Ascomycota</taxon>
        <taxon>Pezizomycotina</taxon>
        <taxon>Dothideomycetes</taxon>
        <taxon>Dothideomycetes incertae sedis</taxon>
        <taxon>Patellariales</taxon>
        <taxon>Patellariaceae</taxon>
        <taxon>Patellaria</taxon>
    </lineage>
</organism>
<protein>
    <submittedName>
        <fullName evidence="2">Uncharacterized protein</fullName>
    </submittedName>
</protein>
<sequence>MTLPSRPKKMQERRYSAKEQRSARDLPLSSTSIPQKSFSFVISILFATNNFQFCLKIKHNSSPPSFTFKKYIFTEFGGFRLQSPYGFSLTAATSILSPLHCKLAGNNDISIMGRRGEVEEGQMQRLILNLQPGASSSFICSHLRELKRFRFLYDSETGRPVKKGCNLSTNPALPPAISCDRKTSPTLCSKWSFANGFSFALCGAPLPAG</sequence>
<comment type="caution">
    <text evidence="2">The sequence shown here is derived from an EMBL/GenBank/DDBJ whole genome shotgun (WGS) entry which is preliminary data.</text>
</comment>
<dbReference type="AlphaFoldDB" id="A0A9P4SHV9"/>
<proteinExistence type="predicted"/>
<evidence type="ECO:0000256" key="1">
    <source>
        <dbReference type="SAM" id="MobiDB-lite"/>
    </source>
</evidence>
<name>A0A9P4SHV9_9PEZI</name>